<feature type="chain" id="PRO_5005535159" description="DUF4794 domain-containing protein" evidence="2">
    <location>
        <begin position="22"/>
        <end position="310"/>
    </location>
</feature>
<feature type="region of interest" description="Disordered" evidence="1">
    <location>
        <begin position="166"/>
        <end position="190"/>
    </location>
</feature>
<feature type="signal peptide" evidence="2">
    <location>
        <begin position="1"/>
        <end position="21"/>
    </location>
</feature>
<evidence type="ECO:0008006" key="5">
    <source>
        <dbReference type="Google" id="ProtNLM"/>
    </source>
</evidence>
<evidence type="ECO:0000256" key="2">
    <source>
        <dbReference type="SAM" id="SignalP"/>
    </source>
</evidence>
<sequence>MYIKKFLIFSVIFCLMGALEGQTEDVTNTSEKSVIIQSDQVKEASDLKLNNKNETDIKSNEMENKTENIEKIAETTTPTPNDTPNVLKVMEIALNDEDQVMLQNLNGIIEKVPEMNSTATQQNREGKSFKDENLKRAAEALTDEEITEIIKSISFPHDDEITEDSEAHKLATETDVEPRSTDGTRNGKSLKTHSHGYYVIAFTPVEDETDNKLHDTLPYTRLQILPAERSRNGDAIDNPRFISKKSWNRYIRRIMRQIRKGTRKIQRKTKVKTLKEEPTVENFLKRMYKISQEKRLKQQQTKKKSSWFIW</sequence>
<comment type="caution">
    <text evidence="3">The sequence shown here is derived from an EMBL/GenBank/DDBJ whole genome shotgun (WGS) entry which is preliminary data.</text>
</comment>
<evidence type="ECO:0000256" key="1">
    <source>
        <dbReference type="SAM" id="MobiDB-lite"/>
    </source>
</evidence>
<keyword evidence="2" id="KW-0732">Signal</keyword>
<evidence type="ECO:0000313" key="3">
    <source>
        <dbReference type="EMBL" id="KNC23838.1"/>
    </source>
</evidence>
<feature type="compositionally biased region" description="Basic and acidic residues" evidence="1">
    <location>
        <begin position="166"/>
        <end position="182"/>
    </location>
</feature>
<dbReference type="AlphaFoldDB" id="A0A0L0BV09"/>
<dbReference type="Proteomes" id="UP000037069">
    <property type="component" value="Unassembled WGS sequence"/>
</dbReference>
<organism evidence="3 4">
    <name type="scientific">Lucilia cuprina</name>
    <name type="common">Green bottle fly</name>
    <name type="synonym">Australian sheep blowfly</name>
    <dbReference type="NCBI Taxonomy" id="7375"/>
    <lineage>
        <taxon>Eukaryota</taxon>
        <taxon>Metazoa</taxon>
        <taxon>Ecdysozoa</taxon>
        <taxon>Arthropoda</taxon>
        <taxon>Hexapoda</taxon>
        <taxon>Insecta</taxon>
        <taxon>Pterygota</taxon>
        <taxon>Neoptera</taxon>
        <taxon>Endopterygota</taxon>
        <taxon>Diptera</taxon>
        <taxon>Brachycera</taxon>
        <taxon>Muscomorpha</taxon>
        <taxon>Oestroidea</taxon>
        <taxon>Calliphoridae</taxon>
        <taxon>Luciliinae</taxon>
        <taxon>Lucilia</taxon>
    </lineage>
</organism>
<proteinExistence type="predicted"/>
<gene>
    <name evidence="3" type="ORF">FF38_12854</name>
</gene>
<evidence type="ECO:0000313" key="4">
    <source>
        <dbReference type="Proteomes" id="UP000037069"/>
    </source>
</evidence>
<reference evidence="3 4" key="1">
    <citation type="journal article" date="2015" name="Nat. Commun.">
        <title>Lucilia cuprina genome unlocks parasitic fly biology to underpin future interventions.</title>
        <authorList>
            <person name="Anstead C.A."/>
            <person name="Korhonen P.K."/>
            <person name="Young N.D."/>
            <person name="Hall R.S."/>
            <person name="Jex A.R."/>
            <person name="Murali S.C."/>
            <person name="Hughes D.S."/>
            <person name="Lee S.F."/>
            <person name="Perry T."/>
            <person name="Stroehlein A.J."/>
            <person name="Ansell B.R."/>
            <person name="Breugelmans B."/>
            <person name="Hofmann A."/>
            <person name="Qu J."/>
            <person name="Dugan S."/>
            <person name="Lee S.L."/>
            <person name="Chao H."/>
            <person name="Dinh H."/>
            <person name="Han Y."/>
            <person name="Doddapaneni H.V."/>
            <person name="Worley K.C."/>
            <person name="Muzny D.M."/>
            <person name="Ioannidis P."/>
            <person name="Waterhouse R.M."/>
            <person name="Zdobnov E.M."/>
            <person name="James P.J."/>
            <person name="Bagnall N.H."/>
            <person name="Kotze A.C."/>
            <person name="Gibbs R.A."/>
            <person name="Richards S."/>
            <person name="Batterham P."/>
            <person name="Gasser R.B."/>
        </authorList>
    </citation>
    <scope>NUCLEOTIDE SEQUENCE [LARGE SCALE GENOMIC DNA]</scope>
    <source>
        <strain evidence="3 4">LS</strain>
        <tissue evidence="3">Full body</tissue>
    </source>
</reference>
<keyword evidence="4" id="KW-1185">Reference proteome</keyword>
<accession>A0A0L0BV09</accession>
<dbReference type="EMBL" id="JRES01001295">
    <property type="protein sequence ID" value="KNC23838.1"/>
    <property type="molecule type" value="Genomic_DNA"/>
</dbReference>
<protein>
    <recommendedName>
        <fullName evidence="5">DUF4794 domain-containing protein</fullName>
    </recommendedName>
</protein>
<name>A0A0L0BV09_LUCCU</name>